<dbReference type="InterPro" id="IPR038765">
    <property type="entry name" value="Papain-like_cys_pep_sf"/>
</dbReference>
<dbReference type="STRING" id="71717.A0A4Y7THW3"/>
<dbReference type="InterPro" id="IPR044635">
    <property type="entry name" value="UBP14-like"/>
</dbReference>
<sequence length="556" mass="60381">MAPLAVHIKHAGKTHDVELDPDLPPAVFKNAVYQVTGVPLDRMKVMVKGGVLKDDSNWKKIAPKAGQTFMVIGAAGELPKAPEKPIVFLEDMDDSELAEALAKPVGLRNLGNTCYMNATVQALRAVPELQVALSAPALQSTTPLPGSLRDLYHNMSRTTDNVTPVGFLQVLRQVNPQFAEMDRSEKRAGMGIAMGYAQQDAEECYSSIIHSLRNVPGIGEDGKPVSTGAQATINEARFVEQYMMGTMRRVMSCDEAPEEAHVVSEEAVLKVECNISAATNFMAQGILSSLDTKIEKTSSTLGRQATYSQKSRLARLPSYLSVHMVRFDWRADIGKKAKIMRRVKFPLEYDAVDIATDELKEKLLPVSRKLKDVDRERGERRKVRKKTKAAQPAAAPAPAASSSTDVEMTDAAPATATAGGELEPEEVYREKEAKELEALVHPDLKKDLGASNSGLYDLVAIITHKGAFADGGHYIGFVKKSVFHPIKGSAAAAQAKEAAEKSGAVAVAEIEEGDEDWYKFDDDKVSTFPVEKIPTLEGGGEDSSAYVLLYKAKPLL</sequence>
<dbReference type="AlphaFoldDB" id="A0A4Y7THW3"/>
<feature type="domain" description="Ubiquitin-like" evidence="8">
    <location>
        <begin position="4"/>
        <end position="72"/>
    </location>
</feature>
<dbReference type="InterPro" id="IPR029071">
    <property type="entry name" value="Ubiquitin-like_domsf"/>
</dbReference>
<dbReference type="PANTHER" id="PTHR43982:SF1">
    <property type="entry name" value="UBIQUITIN CARBOXYL-TERMINAL HYDROLASE 14"/>
    <property type="match status" value="1"/>
</dbReference>
<evidence type="ECO:0000256" key="6">
    <source>
        <dbReference type="RuleBase" id="RU366025"/>
    </source>
</evidence>
<evidence type="ECO:0000256" key="7">
    <source>
        <dbReference type="SAM" id="MobiDB-lite"/>
    </source>
</evidence>
<evidence type="ECO:0000259" key="9">
    <source>
        <dbReference type="PROSITE" id="PS50235"/>
    </source>
</evidence>
<reference evidence="10 11" key="1">
    <citation type="journal article" date="2019" name="Nat. Ecol. Evol.">
        <title>Megaphylogeny resolves global patterns of mushroom evolution.</title>
        <authorList>
            <person name="Varga T."/>
            <person name="Krizsan K."/>
            <person name="Foldi C."/>
            <person name="Dima B."/>
            <person name="Sanchez-Garcia M."/>
            <person name="Sanchez-Ramirez S."/>
            <person name="Szollosi G.J."/>
            <person name="Szarkandi J.G."/>
            <person name="Papp V."/>
            <person name="Albert L."/>
            <person name="Andreopoulos W."/>
            <person name="Angelini C."/>
            <person name="Antonin V."/>
            <person name="Barry K.W."/>
            <person name="Bougher N.L."/>
            <person name="Buchanan P."/>
            <person name="Buyck B."/>
            <person name="Bense V."/>
            <person name="Catcheside P."/>
            <person name="Chovatia M."/>
            <person name="Cooper J."/>
            <person name="Damon W."/>
            <person name="Desjardin D."/>
            <person name="Finy P."/>
            <person name="Geml J."/>
            <person name="Haridas S."/>
            <person name="Hughes K."/>
            <person name="Justo A."/>
            <person name="Karasinski D."/>
            <person name="Kautmanova I."/>
            <person name="Kiss B."/>
            <person name="Kocsube S."/>
            <person name="Kotiranta H."/>
            <person name="LaButti K.M."/>
            <person name="Lechner B.E."/>
            <person name="Liimatainen K."/>
            <person name="Lipzen A."/>
            <person name="Lukacs Z."/>
            <person name="Mihaltcheva S."/>
            <person name="Morgado L.N."/>
            <person name="Niskanen T."/>
            <person name="Noordeloos M.E."/>
            <person name="Ohm R.A."/>
            <person name="Ortiz-Santana B."/>
            <person name="Ovrebo C."/>
            <person name="Racz N."/>
            <person name="Riley R."/>
            <person name="Savchenko A."/>
            <person name="Shiryaev A."/>
            <person name="Soop K."/>
            <person name="Spirin V."/>
            <person name="Szebenyi C."/>
            <person name="Tomsovsky M."/>
            <person name="Tulloss R.E."/>
            <person name="Uehling J."/>
            <person name="Grigoriev I.V."/>
            <person name="Vagvolgyi C."/>
            <person name="Papp T."/>
            <person name="Martin F.M."/>
            <person name="Miettinen O."/>
            <person name="Hibbett D.S."/>
            <person name="Nagy L.G."/>
        </authorList>
    </citation>
    <scope>NUCLEOTIDE SEQUENCE [LARGE SCALE GENOMIC DNA]</scope>
    <source>
        <strain evidence="10 11">FP101781</strain>
    </source>
</reference>
<evidence type="ECO:0000313" key="10">
    <source>
        <dbReference type="EMBL" id="TEB33775.1"/>
    </source>
</evidence>
<evidence type="ECO:0000256" key="5">
    <source>
        <dbReference type="ARBA" id="ARBA00022807"/>
    </source>
</evidence>
<dbReference type="InterPro" id="IPR001394">
    <property type="entry name" value="Peptidase_C19_UCH"/>
</dbReference>
<evidence type="ECO:0000256" key="4">
    <source>
        <dbReference type="ARBA" id="ARBA00022801"/>
    </source>
</evidence>
<dbReference type="Gene3D" id="3.10.20.90">
    <property type="entry name" value="Phosphatidylinositol 3-kinase Catalytic Subunit, Chain A, domain 1"/>
    <property type="match status" value="1"/>
</dbReference>
<dbReference type="InterPro" id="IPR028889">
    <property type="entry name" value="USP"/>
</dbReference>
<dbReference type="GO" id="GO:0016579">
    <property type="term" value="P:protein deubiquitination"/>
    <property type="evidence" value="ECO:0007669"/>
    <property type="project" value="InterPro"/>
</dbReference>
<comment type="catalytic activity">
    <reaction evidence="1 6">
        <text>Thiol-dependent hydrolysis of ester, thioester, amide, peptide and isopeptide bonds formed by the C-terminal Gly of ubiquitin (a 76-residue protein attached to proteins as an intracellular targeting signal).</text>
        <dbReference type="EC" id="3.4.19.12"/>
    </reaction>
</comment>
<dbReference type="SUPFAM" id="SSF54001">
    <property type="entry name" value="Cysteine proteinases"/>
    <property type="match status" value="1"/>
</dbReference>
<keyword evidence="3 6" id="KW-0833">Ubl conjugation pathway</keyword>
<keyword evidence="4 6" id="KW-0378">Hydrolase</keyword>
<dbReference type="EC" id="3.4.19.12" evidence="6"/>
<dbReference type="PROSITE" id="PS00972">
    <property type="entry name" value="USP_1"/>
    <property type="match status" value="1"/>
</dbReference>
<dbReference type="EMBL" id="QPFP01000011">
    <property type="protein sequence ID" value="TEB33775.1"/>
    <property type="molecule type" value="Genomic_DNA"/>
</dbReference>
<comment type="similarity">
    <text evidence="6">Belongs to the peptidase C19 family.</text>
</comment>
<feature type="region of interest" description="Disordered" evidence="7">
    <location>
        <begin position="374"/>
        <end position="427"/>
    </location>
</feature>
<feature type="domain" description="USP" evidence="9">
    <location>
        <begin position="105"/>
        <end position="553"/>
    </location>
</feature>
<protein>
    <recommendedName>
        <fullName evidence="6">Ubiquitin carboxyl-terminal hydrolase</fullName>
        <ecNumber evidence="6">3.4.19.12</ecNumber>
    </recommendedName>
</protein>
<dbReference type="SMART" id="SM00213">
    <property type="entry name" value="UBQ"/>
    <property type="match status" value="1"/>
</dbReference>
<dbReference type="InterPro" id="IPR018200">
    <property type="entry name" value="USP_CS"/>
</dbReference>
<evidence type="ECO:0000256" key="1">
    <source>
        <dbReference type="ARBA" id="ARBA00000707"/>
    </source>
</evidence>
<evidence type="ECO:0000256" key="3">
    <source>
        <dbReference type="ARBA" id="ARBA00022786"/>
    </source>
</evidence>
<dbReference type="Gene3D" id="3.90.70.10">
    <property type="entry name" value="Cysteine proteinases"/>
    <property type="match status" value="1"/>
</dbReference>
<dbReference type="Proteomes" id="UP000298030">
    <property type="component" value="Unassembled WGS sequence"/>
</dbReference>
<dbReference type="CDD" id="cd16104">
    <property type="entry name" value="Ubl_USP14_like"/>
    <property type="match status" value="1"/>
</dbReference>
<evidence type="ECO:0000259" key="8">
    <source>
        <dbReference type="PROSITE" id="PS50053"/>
    </source>
</evidence>
<keyword evidence="11" id="KW-1185">Reference proteome</keyword>
<keyword evidence="5 6" id="KW-0788">Thiol protease</keyword>
<gene>
    <name evidence="10" type="ORF">FA13DRAFT_1812379</name>
</gene>
<evidence type="ECO:0000256" key="2">
    <source>
        <dbReference type="ARBA" id="ARBA00022670"/>
    </source>
</evidence>
<dbReference type="Pfam" id="PF00443">
    <property type="entry name" value="UCH"/>
    <property type="match status" value="1"/>
</dbReference>
<dbReference type="InterPro" id="IPR000626">
    <property type="entry name" value="Ubiquitin-like_dom"/>
</dbReference>
<dbReference type="GO" id="GO:0004843">
    <property type="term" value="F:cysteine-type deubiquitinase activity"/>
    <property type="evidence" value="ECO:0007669"/>
    <property type="project" value="UniProtKB-UniRule"/>
</dbReference>
<dbReference type="PROSITE" id="PS50053">
    <property type="entry name" value="UBIQUITIN_2"/>
    <property type="match status" value="1"/>
</dbReference>
<dbReference type="GO" id="GO:0070628">
    <property type="term" value="F:proteasome binding"/>
    <property type="evidence" value="ECO:0007669"/>
    <property type="project" value="TreeGrafter"/>
</dbReference>
<organism evidence="10 11">
    <name type="scientific">Coprinellus micaceus</name>
    <name type="common">Glistening ink-cap mushroom</name>
    <name type="synonym">Coprinus micaceus</name>
    <dbReference type="NCBI Taxonomy" id="71717"/>
    <lineage>
        <taxon>Eukaryota</taxon>
        <taxon>Fungi</taxon>
        <taxon>Dikarya</taxon>
        <taxon>Basidiomycota</taxon>
        <taxon>Agaricomycotina</taxon>
        <taxon>Agaricomycetes</taxon>
        <taxon>Agaricomycetidae</taxon>
        <taxon>Agaricales</taxon>
        <taxon>Agaricineae</taxon>
        <taxon>Psathyrellaceae</taxon>
        <taxon>Coprinellus</taxon>
    </lineage>
</organism>
<dbReference type="PANTHER" id="PTHR43982">
    <property type="entry name" value="UBIQUITIN CARBOXYL-TERMINAL HYDROLASE"/>
    <property type="match status" value="1"/>
</dbReference>
<dbReference type="Pfam" id="PF00240">
    <property type="entry name" value="ubiquitin"/>
    <property type="match status" value="1"/>
</dbReference>
<proteinExistence type="inferred from homology"/>
<accession>A0A4Y7THW3</accession>
<dbReference type="GO" id="GO:0043161">
    <property type="term" value="P:proteasome-mediated ubiquitin-dependent protein catabolic process"/>
    <property type="evidence" value="ECO:0007669"/>
    <property type="project" value="InterPro"/>
</dbReference>
<keyword evidence="2 6" id="KW-0645">Protease</keyword>
<comment type="caution">
    <text evidence="10">The sequence shown here is derived from an EMBL/GenBank/DDBJ whole genome shotgun (WGS) entry which is preliminary data.</text>
</comment>
<dbReference type="SUPFAM" id="SSF54236">
    <property type="entry name" value="Ubiquitin-like"/>
    <property type="match status" value="1"/>
</dbReference>
<name>A0A4Y7THW3_COPMI</name>
<dbReference type="OrthoDB" id="333239at2759"/>
<evidence type="ECO:0000313" key="11">
    <source>
        <dbReference type="Proteomes" id="UP000298030"/>
    </source>
</evidence>
<feature type="compositionally biased region" description="Low complexity" evidence="7">
    <location>
        <begin position="389"/>
        <end position="418"/>
    </location>
</feature>
<dbReference type="PROSITE" id="PS00973">
    <property type="entry name" value="USP_2"/>
    <property type="match status" value="1"/>
</dbReference>
<dbReference type="PROSITE" id="PS50235">
    <property type="entry name" value="USP_3"/>
    <property type="match status" value="1"/>
</dbReference>
<dbReference type="GO" id="GO:0061136">
    <property type="term" value="P:regulation of proteasomal protein catabolic process"/>
    <property type="evidence" value="ECO:0007669"/>
    <property type="project" value="TreeGrafter"/>
</dbReference>